<evidence type="ECO:0000313" key="1">
    <source>
        <dbReference type="EMBL" id="KAL2838778.1"/>
    </source>
</evidence>
<dbReference type="GeneID" id="98157115"/>
<reference evidence="1 2" key="1">
    <citation type="submission" date="2024-07" db="EMBL/GenBank/DDBJ databases">
        <title>Section-level genome sequencing and comparative genomics of Aspergillus sections Usti and Cavernicolus.</title>
        <authorList>
            <consortium name="Lawrence Berkeley National Laboratory"/>
            <person name="Nybo J.L."/>
            <person name="Vesth T.C."/>
            <person name="Theobald S."/>
            <person name="Frisvad J.C."/>
            <person name="Larsen T.O."/>
            <person name="Kjaerboelling I."/>
            <person name="Rothschild-Mancinelli K."/>
            <person name="Lyhne E.K."/>
            <person name="Kogle M.E."/>
            <person name="Barry K."/>
            <person name="Clum A."/>
            <person name="Na H."/>
            <person name="Ledsgaard L."/>
            <person name="Lin J."/>
            <person name="Lipzen A."/>
            <person name="Kuo A."/>
            <person name="Riley R."/>
            <person name="Mondo S."/>
            <person name="LaButti K."/>
            <person name="Haridas S."/>
            <person name="Pangalinan J."/>
            <person name="Salamov A.A."/>
            <person name="Simmons B.A."/>
            <person name="Magnuson J.K."/>
            <person name="Chen J."/>
            <person name="Drula E."/>
            <person name="Henrissat B."/>
            <person name="Wiebenga A."/>
            <person name="Lubbers R.J."/>
            <person name="Gomes A.C."/>
            <person name="Macurrencykelacurrency M.R."/>
            <person name="Stajich J."/>
            <person name="Grigoriev I.V."/>
            <person name="Mortensen U.H."/>
            <person name="De vries R.P."/>
            <person name="Baker S.E."/>
            <person name="Andersen M.R."/>
        </authorList>
    </citation>
    <scope>NUCLEOTIDE SEQUENCE [LARGE SCALE GENOMIC DNA]</scope>
    <source>
        <strain evidence="1 2">CBS 756.74</strain>
    </source>
</reference>
<dbReference type="EMBL" id="JBFXLR010000081">
    <property type="protein sequence ID" value="KAL2838778.1"/>
    <property type="molecule type" value="Genomic_DNA"/>
</dbReference>
<protein>
    <submittedName>
        <fullName evidence="1">Uncharacterized protein</fullName>
    </submittedName>
</protein>
<accession>A0ABR4JFF1</accession>
<name>A0ABR4JFF1_9EURO</name>
<sequence>MQGFGGCTCHNRVASPRKMPVPRSCPRHGYSTMVRSWTKKFAFASLWLGFSVKATITISRAANGLSISPNVAFHGIVPDDSPGFSLVSKYGTRRSFRGNSYVNNIIREFQSLFDKG</sequence>
<comment type="caution">
    <text evidence="1">The sequence shown here is derived from an EMBL/GenBank/DDBJ whole genome shotgun (WGS) entry which is preliminary data.</text>
</comment>
<keyword evidence="2" id="KW-1185">Reference proteome</keyword>
<organism evidence="1 2">
    <name type="scientific">Aspergillus pseudodeflectus</name>
    <dbReference type="NCBI Taxonomy" id="176178"/>
    <lineage>
        <taxon>Eukaryota</taxon>
        <taxon>Fungi</taxon>
        <taxon>Dikarya</taxon>
        <taxon>Ascomycota</taxon>
        <taxon>Pezizomycotina</taxon>
        <taxon>Eurotiomycetes</taxon>
        <taxon>Eurotiomycetidae</taxon>
        <taxon>Eurotiales</taxon>
        <taxon>Aspergillaceae</taxon>
        <taxon>Aspergillus</taxon>
        <taxon>Aspergillus subgen. Nidulantes</taxon>
    </lineage>
</organism>
<dbReference type="Proteomes" id="UP001610444">
    <property type="component" value="Unassembled WGS sequence"/>
</dbReference>
<proteinExistence type="predicted"/>
<dbReference type="RefSeq" id="XP_070893207.1">
    <property type="nucleotide sequence ID" value="XM_071041951.1"/>
</dbReference>
<evidence type="ECO:0000313" key="2">
    <source>
        <dbReference type="Proteomes" id="UP001610444"/>
    </source>
</evidence>
<gene>
    <name evidence="1" type="ORF">BJX68DRAFT_248611</name>
</gene>